<keyword evidence="2" id="KW-1133">Transmembrane helix</keyword>
<name>A0ABW2KG39_9ACTN</name>
<feature type="transmembrane region" description="Helical" evidence="2">
    <location>
        <begin position="6"/>
        <end position="23"/>
    </location>
</feature>
<evidence type="ECO:0000313" key="4">
    <source>
        <dbReference type="Proteomes" id="UP001596540"/>
    </source>
</evidence>
<reference evidence="4" key="1">
    <citation type="journal article" date="2019" name="Int. J. Syst. Evol. Microbiol.">
        <title>The Global Catalogue of Microorganisms (GCM) 10K type strain sequencing project: providing services to taxonomists for standard genome sequencing and annotation.</title>
        <authorList>
            <consortium name="The Broad Institute Genomics Platform"/>
            <consortium name="The Broad Institute Genome Sequencing Center for Infectious Disease"/>
            <person name="Wu L."/>
            <person name="Ma J."/>
        </authorList>
    </citation>
    <scope>NUCLEOTIDE SEQUENCE [LARGE SCALE GENOMIC DNA]</scope>
    <source>
        <strain evidence="4">CGMCC 4.7382</strain>
    </source>
</reference>
<dbReference type="Proteomes" id="UP001596540">
    <property type="component" value="Unassembled WGS sequence"/>
</dbReference>
<comment type="caution">
    <text evidence="3">The sequence shown here is derived from an EMBL/GenBank/DDBJ whole genome shotgun (WGS) entry which is preliminary data.</text>
</comment>
<keyword evidence="2" id="KW-0472">Membrane</keyword>
<feature type="compositionally biased region" description="Pro residues" evidence="1">
    <location>
        <begin position="99"/>
        <end position="116"/>
    </location>
</feature>
<feature type="transmembrane region" description="Helical" evidence="2">
    <location>
        <begin position="35"/>
        <end position="54"/>
    </location>
</feature>
<feature type="region of interest" description="Disordered" evidence="1">
    <location>
        <begin position="96"/>
        <end position="131"/>
    </location>
</feature>
<gene>
    <name evidence="3" type="ORF">ACFQRF_10055</name>
</gene>
<organism evidence="3 4">
    <name type="scientific">Marinactinospora rubrisoli</name>
    <dbReference type="NCBI Taxonomy" id="2715399"/>
    <lineage>
        <taxon>Bacteria</taxon>
        <taxon>Bacillati</taxon>
        <taxon>Actinomycetota</taxon>
        <taxon>Actinomycetes</taxon>
        <taxon>Streptosporangiales</taxon>
        <taxon>Nocardiopsidaceae</taxon>
        <taxon>Marinactinospora</taxon>
    </lineage>
</organism>
<dbReference type="EMBL" id="JBHTBH010000004">
    <property type="protein sequence ID" value="MFC7328082.1"/>
    <property type="molecule type" value="Genomic_DNA"/>
</dbReference>
<keyword evidence="2" id="KW-0812">Transmembrane</keyword>
<dbReference type="RefSeq" id="WP_379870717.1">
    <property type="nucleotide sequence ID" value="NZ_JBHTBH010000004.1"/>
</dbReference>
<evidence type="ECO:0000313" key="3">
    <source>
        <dbReference type="EMBL" id="MFC7328082.1"/>
    </source>
</evidence>
<protein>
    <submittedName>
        <fullName evidence="3">Uncharacterized protein</fullName>
    </submittedName>
</protein>
<proteinExistence type="predicted"/>
<evidence type="ECO:0000256" key="2">
    <source>
        <dbReference type="SAM" id="Phobius"/>
    </source>
</evidence>
<keyword evidence="4" id="KW-1185">Reference proteome</keyword>
<evidence type="ECO:0000256" key="1">
    <source>
        <dbReference type="SAM" id="MobiDB-lite"/>
    </source>
</evidence>
<feature type="transmembrane region" description="Helical" evidence="2">
    <location>
        <begin position="66"/>
        <end position="91"/>
    </location>
</feature>
<accession>A0ABW2KG39</accession>
<sequence>MPFLDLMANILFIPLAITGLVLLPRLAPERRGLTATAMVLFVLFALARFGMLMVPPPLRYAGTTDVAMTAVSILASLLMGAAIVLLIVAACRRPAAARPHPPVAPPPPGPAHPAPGPSYGGRPTTPPPAAR</sequence>